<gene>
    <name evidence="3" type="ORF">BAA01_04655</name>
</gene>
<feature type="compositionally biased region" description="Low complexity" evidence="1">
    <location>
        <begin position="29"/>
        <end position="55"/>
    </location>
</feature>
<evidence type="ECO:0000256" key="1">
    <source>
        <dbReference type="SAM" id="MobiDB-lite"/>
    </source>
</evidence>
<keyword evidence="2" id="KW-0732">Signal</keyword>
<reference evidence="4" key="1">
    <citation type="submission" date="2016-06" db="EMBL/GenBank/DDBJ databases">
        <authorList>
            <person name="Nascimento L."/>
            <person name="Pereira R.V."/>
            <person name="Martins L.F."/>
            <person name="Quaggio R.B."/>
            <person name="Silva A.M."/>
            <person name="Setubal J.C."/>
        </authorList>
    </citation>
    <scope>NUCLEOTIDE SEQUENCE [LARGE SCALE GENOMIC DNA]</scope>
</reference>
<evidence type="ECO:0008006" key="5">
    <source>
        <dbReference type="Google" id="ProtNLM"/>
    </source>
</evidence>
<evidence type="ECO:0000313" key="4">
    <source>
        <dbReference type="Proteomes" id="UP000196475"/>
    </source>
</evidence>
<accession>A0A1Y3PAH4</accession>
<protein>
    <recommendedName>
        <fullName evidence="5">PsbP C-terminal domain-containing protein</fullName>
    </recommendedName>
</protein>
<dbReference type="Proteomes" id="UP000196475">
    <property type="component" value="Unassembled WGS sequence"/>
</dbReference>
<organism evidence="3 4">
    <name type="scientific">Bacillus thermozeamaize</name>
    <dbReference type="NCBI Taxonomy" id="230954"/>
    <lineage>
        <taxon>Bacteria</taxon>
        <taxon>Bacillati</taxon>
        <taxon>Bacillota</taxon>
        <taxon>Bacilli</taxon>
        <taxon>Bacillales</taxon>
        <taxon>Bacillaceae</taxon>
        <taxon>Bacillus</taxon>
    </lineage>
</organism>
<feature type="signal peptide" evidence="2">
    <location>
        <begin position="1"/>
        <end position="30"/>
    </location>
</feature>
<proteinExistence type="predicted"/>
<dbReference type="EMBL" id="LZRT01000134">
    <property type="protein sequence ID" value="OUM84332.1"/>
    <property type="molecule type" value="Genomic_DNA"/>
</dbReference>
<evidence type="ECO:0000256" key="2">
    <source>
        <dbReference type="SAM" id="SignalP"/>
    </source>
</evidence>
<name>A0A1Y3PAH4_9BACI</name>
<evidence type="ECO:0000313" key="3">
    <source>
        <dbReference type="EMBL" id="OUM84332.1"/>
    </source>
</evidence>
<dbReference type="AlphaFoldDB" id="A0A1Y3PAH4"/>
<feature type="region of interest" description="Disordered" evidence="1">
    <location>
        <begin position="29"/>
        <end position="79"/>
    </location>
</feature>
<comment type="caution">
    <text evidence="3">The sequence shown here is derived from an EMBL/GenBank/DDBJ whole genome shotgun (WGS) entry which is preliminary data.</text>
</comment>
<dbReference type="PROSITE" id="PS51257">
    <property type="entry name" value="PROKAR_LIPOPROTEIN"/>
    <property type="match status" value="1"/>
</dbReference>
<sequence length="236" mass="26067">MEKAKAWKKRLFTALSVSSLSLLLVGCGTTAPESAPQEPASANGAPAQEPASAQEPVDHQNKPSGQDPDTPVVKNLERPEKAEIKLNLEGMEETETGTLTKSSDQKYSFYLLPGFEWTAEEPGKDLISFKNDDRFNMRIEKIGSVTNLEDLRKNMEEELAMIGKVEDVKNAGISEPFKKNAILYLRASSEDLTKNIVVTAIDGTMFRFTMSLPHTEAAEGVEPRFWAMLETLKTGD</sequence>
<feature type="chain" id="PRO_5038413077" description="PsbP C-terminal domain-containing protein" evidence="2">
    <location>
        <begin position="31"/>
        <end position="236"/>
    </location>
</feature>